<reference evidence="2 3" key="2">
    <citation type="journal article" date="2014" name="J. Gen. Appl. Microbiol.">
        <title>The early diverging ascomycetous budding yeast Saitoella complicata has three histone deacetylases belonging to the Clr6, Hos2, and Rpd3 lineages.</title>
        <authorList>
            <person name="Nishida H."/>
            <person name="Matsumoto T."/>
            <person name="Kondo S."/>
            <person name="Hamamoto M."/>
            <person name="Yoshikawa H."/>
        </authorList>
    </citation>
    <scope>NUCLEOTIDE SEQUENCE [LARGE SCALE GENOMIC DNA]</scope>
    <source>
        <strain evidence="2 3">NRRL Y-17804</strain>
    </source>
</reference>
<evidence type="ECO:0000313" key="2">
    <source>
        <dbReference type="EMBL" id="GAO46049.1"/>
    </source>
</evidence>
<feature type="transmembrane region" description="Helical" evidence="1">
    <location>
        <begin position="27"/>
        <end position="46"/>
    </location>
</feature>
<comment type="caution">
    <text evidence="2">The sequence shown here is derived from an EMBL/GenBank/DDBJ whole genome shotgun (WGS) entry which is preliminary data.</text>
</comment>
<name>A0A0E9N894_SAICN</name>
<sequence>MGGGARFPYPKHVWSPSGGWWSQPKNWKMNTALTMGAILLINVWVFKKSAELEKRYNNPSRWIPSMLWSKEFLDGKWKVGDETEDQKDNFK</sequence>
<proteinExistence type="predicted"/>
<dbReference type="EMBL" id="BACD03000002">
    <property type="protein sequence ID" value="GAO46049.1"/>
    <property type="molecule type" value="Genomic_DNA"/>
</dbReference>
<accession>A0A0E9N894</accession>
<reference evidence="2 3" key="3">
    <citation type="journal article" date="2015" name="Genome Announc.">
        <title>Draft Genome Sequence of the Archiascomycetous Yeast Saitoella complicata.</title>
        <authorList>
            <person name="Yamauchi K."/>
            <person name="Kondo S."/>
            <person name="Hamamoto M."/>
            <person name="Takahashi Y."/>
            <person name="Ogura Y."/>
            <person name="Hayashi T."/>
            <person name="Nishida H."/>
        </authorList>
    </citation>
    <scope>NUCLEOTIDE SEQUENCE [LARGE SCALE GENOMIC DNA]</scope>
    <source>
        <strain evidence="2 3">NRRL Y-17804</strain>
    </source>
</reference>
<keyword evidence="1" id="KW-1133">Transmembrane helix</keyword>
<evidence type="ECO:0000256" key="1">
    <source>
        <dbReference type="SAM" id="Phobius"/>
    </source>
</evidence>
<dbReference type="AlphaFoldDB" id="A0A0E9N894"/>
<keyword evidence="1" id="KW-0472">Membrane</keyword>
<dbReference type="RefSeq" id="XP_019026745.1">
    <property type="nucleotide sequence ID" value="XM_019171511.1"/>
</dbReference>
<reference evidence="2 3" key="1">
    <citation type="journal article" date="2011" name="J. Gen. Appl. Microbiol.">
        <title>Draft genome sequencing of the enigmatic yeast Saitoella complicata.</title>
        <authorList>
            <person name="Nishida H."/>
            <person name="Hamamoto M."/>
            <person name="Sugiyama J."/>
        </authorList>
    </citation>
    <scope>NUCLEOTIDE SEQUENCE [LARGE SCALE GENOMIC DNA]</scope>
    <source>
        <strain evidence="2 3">NRRL Y-17804</strain>
    </source>
</reference>
<dbReference type="PANTHER" id="PTHR34286">
    <property type="entry name" value="TRANSMEMBRANE PROTEIN"/>
    <property type="match status" value="1"/>
</dbReference>
<dbReference type="OMA" id="MLWAKQY"/>
<dbReference type="STRING" id="698492.A0A0E9N894"/>
<evidence type="ECO:0000313" key="3">
    <source>
        <dbReference type="Proteomes" id="UP000033140"/>
    </source>
</evidence>
<keyword evidence="3" id="KW-1185">Reference proteome</keyword>
<keyword evidence="1" id="KW-0812">Transmembrane</keyword>
<organism evidence="2 3">
    <name type="scientific">Saitoella complicata (strain BCRC 22490 / CBS 7301 / JCM 7358 / NBRC 10748 / NRRL Y-17804)</name>
    <dbReference type="NCBI Taxonomy" id="698492"/>
    <lineage>
        <taxon>Eukaryota</taxon>
        <taxon>Fungi</taxon>
        <taxon>Dikarya</taxon>
        <taxon>Ascomycota</taxon>
        <taxon>Taphrinomycotina</taxon>
        <taxon>Taphrinomycotina incertae sedis</taxon>
        <taxon>Saitoella</taxon>
    </lineage>
</organism>
<protein>
    <submittedName>
        <fullName evidence="2">Uncharacterized protein</fullName>
    </submittedName>
</protein>
<dbReference type="Proteomes" id="UP000033140">
    <property type="component" value="Unassembled WGS sequence"/>
</dbReference>
<gene>
    <name evidence="2" type="ORF">G7K_0292-t1</name>
</gene>
<dbReference type="OrthoDB" id="2100988at2759"/>
<dbReference type="PANTHER" id="PTHR34286:SF1">
    <property type="entry name" value="TRANSMEMBRANE PROTEIN"/>
    <property type="match status" value="1"/>
</dbReference>